<dbReference type="Pfam" id="PF16510">
    <property type="entry name" value="P22_portal"/>
    <property type="match status" value="1"/>
</dbReference>
<evidence type="ECO:0000256" key="1">
    <source>
        <dbReference type="SAM" id="MobiDB-lite"/>
    </source>
</evidence>
<dbReference type="AlphaFoldDB" id="A0A7Y2W9H1"/>
<feature type="compositionally biased region" description="Polar residues" evidence="1">
    <location>
        <begin position="649"/>
        <end position="674"/>
    </location>
</feature>
<dbReference type="EMBL" id="JABEQY010000047">
    <property type="protein sequence ID" value="NNH67817.1"/>
    <property type="molecule type" value="Genomic_DNA"/>
</dbReference>
<accession>A0A7Y2W9H1</accession>
<reference evidence="2 3" key="1">
    <citation type="submission" date="2020-04" db="EMBL/GenBank/DDBJ databases">
        <title>Rhizobium bacterial biofertilizers improve the content of phenolic compounds of Lactuca sativa L. under non-saline and saline-stress conditions.</title>
        <authorList>
            <person name="Ayuso-Calles M."/>
            <person name="Garcia-Estevez I."/>
            <person name="Jimenez-Gomez A."/>
            <person name="Flores-Felix J.D."/>
            <person name="Escribano-Bailon M."/>
            <person name="Rivas R."/>
        </authorList>
    </citation>
    <scope>NUCLEOTIDE SEQUENCE [LARGE SCALE GENOMIC DNA]</scope>
    <source>
        <strain evidence="2 3">GPTR02</strain>
    </source>
</reference>
<feature type="region of interest" description="Disordered" evidence="1">
    <location>
        <begin position="648"/>
        <end position="674"/>
    </location>
</feature>
<dbReference type="Proteomes" id="UP000530654">
    <property type="component" value="Unassembled WGS sequence"/>
</dbReference>
<name>A0A7Y2W9H1_9HYPH</name>
<dbReference type="RefSeq" id="WP_170282877.1">
    <property type="nucleotide sequence ID" value="NZ_JABEQY010000047.1"/>
</dbReference>
<evidence type="ECO:0008006" key="4">
    <source>
        <dbReference type="Google" id="ProtNLM"/>
    </source>
</evidence>
<organism evidence="2 3">
    <name type="scientific">Rhizobium laguerreae</name>
    <dbReference type="NCBI Taxonomy" id="1076926"/>
    <lineage>
        <taxon>Bacteria</taxon>
        <taxon>Pseudomonadati</taxon>
        <taxon>Pseudomonadota</taxon>
        <taxon>Alphaproteobacteria</taxon>
        <taxon>Hyphomicrobiales</taxon>
        <taxon>Rhizobiaceae</taxon>
        <taxon>Rhizobium/Agrobacterium group</taxon>
        <taxon>Rhizobium</taxon>
    </lineage>
</organism>
<comment type="caution">
    <text evidence="2">The sequence shown here is derived from an EMBL/GenBank/DDBJ whole genome shotgun (WGS) entry which is preliminary data.</text>
</comment>
<protein>
    <recommendedName>
        <fullName evidence="4">Phage P22-like portal protein</fullName>
    </recommendedName>
</protein>
<proteinExistence type="predicted"/>
<evidence type="ECO:0000313" key="2">
    <source>
        <dbReference type="EMBL" id="NNH67817.1"/>
    </source>
</evidence>
<dbReference type="InterPro" id="IPR032427">
    <property type="entry name" value="P22_portal"/>
</dbReference>
<evidence type="ECO:0000313" key="3">
    <source>
        <dbReference type="Proteomes" id="UP000530654"/>
    </source>
</evidence>
<sequence>MADEKPKDLLSKGRTAFERCQDAEEENRLCALEDIRFSRLDEQWPDGIIKQRDIEQRPHLTINKMPAFIRQVVNDARQNKPSIKVHPVDSGADPKTAEIINGLIRNIEYTSNADVAYDTAIEASVAGGFGYWRVGMDYAYDDTFDMDLSIERVANQFSVYGDPDSMSADSCDWNVAFVVEPMRKADFEAKYGDKKNADGGDVAVDFESDAWSDAGVWLDDETVMVAEWWRREEVEREIVKCSNGHVYDKEEFESDPDLQAGVQAGILQVVGSRKTKTHKVTQVIMSGADVLEVNPWPGRYIPIIPVYGDEIIVEGKRYLRSLIHNAKDAQRMFNYWRTTSTELVALAPRVPWIGRVGTFNTDAANWATSNTTSHAYLEFDTEEPKRQPLDVGPAAGALQEALNASDDMKAIIGIYDASLGARSNETSGKAIMARQREGDVATFHFIDNLSRAIRHTGRILIDLIPKVYSDERIVRVLGEDGSPKSVQINGAQPSQVMGADGEPEMDKDGNPVMALHDLTAGKYDLTVTSGPSFTTRREEAAMQMTEFVRAFPAAAPVIGDILAMNLDWPGADEIAERLKSINPALQNKGLPPEVQQMIQQGQQAIQELTQKVQALEADKSIDKFNADTKRIEVEGGIANDAAKIRQDANTKLTTHAMSVSQKADQARQQPPRQG</sequence>
<gene>
    <name evidence="2" type="ORF">HLI17_31955</name>
</gene>